<dbReference type="SUPFAM" id="SSF54001">
    <property type="entry name" value="Cysteine proteinases"/>
    <property type="match status" value="1"/>
</dbReference>
<comment type="caution">
    <text evidence="3">The sequence shown here is derived from an EMBL/GenBank/DDBJ whole genome shotgun (WGS) entry which is preliminary data.</text>
</comment>
<dbReference type="EMBL" id="BRXW01000831">
    <property type="protein sequence ID" value="GMH77690.1"/>
    <property type="molecule type" value="Genomic_DNA"/>
</dbReference>
<dbReference type="PROSITE" id="PS00972">
    <property type="entry name" value="USP_1"/>
    <property type="match status" value="1"/>
</dbReference>
<evidence type="ECO:0000313" key="3">
    <source>
        <dbReference type="EMBL" id="GMH77690.1"/>
    </source>
</evidence>
<evidence type="ECO:0000313" key="4">
    <source>
        <dbReference type="Proteomes" id="UP001165122"/>
    </source>
</evidence>
<dbReference type="InterPro" id="IPR028889">
    <property type="entry name" value="USP"/>
</dbReference>
<dbReference type="PROSITE" id="PS00973">
    <property type="entry name" value="USP_2"/>
    <property type="match status" value="1"/>
</dbReference>
<evidence type="ECO:0000256" key="1">
    <source>
        <dbReference type="SAM" id="MobiDB-lite"/>
    </source>
</evidence>
<dbReference type="GO" id="GO:0016579">
    <property type="term" value="P:protein deubiquitination"/>
    <property type="evidence" value="ECO:0007669"/>
    <property type="project" value="InterPro"/>
</dbReference>
<gene>
    <name evidence="3" type="ORF">TrLO_g15824</name>
</gene>
<accession>A0A9W7EH27</accession>
<dbReference type="InterPro" id="IPR018200">
    <property type="entry name" value="USP_CS"/>
</dbReference>
<dbReference type="Gene3D" id="3.90.70.10">
    <property type="entry name" value="Cysteine proteinases"/>
    <property type="match status" value="2"/>
</dbReference>
<dbReference type="SUPFAM" id="SSF143791">
    <property type="entry name" value="DUSP-like"/>
    <property type="match status" value="1"/>
</dbReference>
<dbReference type="InterPro" id="IPR050185">
    <property type="entry name" value="Ub_carboxyl-term_hydrolase"/>
</dbReference>
<reference evidence="4" key="1">
    <citation type="journal article" date="2023" name="Commun. Biol.">
        <title>Genome analysis of Parmales, the sister group of diatoms, reveals the evolutionary specialization of diatoms from phago-mixotrophs to photoautotrophs.</title>
        <authorList>
            <person name="Ban H."/>
            <person name="Sato S."/>
            <person name="Yoshikawa S."/>
            <person name="Yamada K."/>
            <person name="Nakamura Y."/>
            <person name="Ichinomiya M."/>
            <person name="Sato N."/>
            <person name="Blanc-Mathieu R."/>
            <person name="Endo H."/>
            <person name="Kuwata A."/>
            <person name="Ogata H."/>
        </authorList>
    </citation>
    <scope>NUCLEOTIDE SEQUENCE [LARGE SCALE GENOMIC DNA]</scope>
    <source>
        <strain evidence="4">NIES 3700</strain>
    </source>
</reference>
<protein>
    <recommendedName>
        <fullName evidence="2">USP domain-containing protein</fullName>
    </recommendedName>
</protein>
<dbReference type="Pfam" id="PF00443">
    <property type="entry name" value="UCH"/>
    <property type="match status" value="1"/>
</dbReference>
<dbReference type="GO" id="GO:0004843">
    <property type="term" value="F:cysteine-type deubiquitinase activity"/>
    <property type="evidence" value="ECO:0007669"/>
    <property type="project" value="InterPro"/>
</dbReference>
<feature type="region of interest" description="Disordered" evidence="1">
    <location>
        <begin position="1183"/>
        <end position="1202"/>
    </location>
</feature>
<sequence>MGNCVSPPGSLLPPAADDSPHAPGGLSKNEKNSSAIAPSPLTYTRLSTFLTSHPQCSPSKLLTSLSHRILISLSLPLTLPLTSLFTSIITSLTFTQPSLLLFYLLGGSLNENVINEIIVNPETELNYDNEKYIKFIKKYNIESTLLPTSLSNVTDIFSKSLSKILLSETGINPLQLLKNEIFLHPSTPSLKNTVVYLIDKSWYNNFLKYKEEVKGGGGGGKRPGYCLNDVVLEGGEFEFIGREEFMYIKKSFGTSPTIKRKTTETGKLETSSTLRTITFIRPQKPYLTFSGPKTFINNVKQLIEYLEPNLEKLKDWKMRIWSSSEIIIILQGSKNEIATEYENVEFREEEDVISVEITTTERWLRMTPVIEEGWGPEVGENVDVRLKNSNWYPGVILDNTASRHKVKWYENGRSIKGYTSLSGLAPSGSYYHESSYRPQKNLSHFFPQALKLPGLPNMGNTCYIAAALQCLKVLPGFEGFFGGEEWKGDVNKVNVLGYGGEIAKAFAQIIKDLSTKPHPTLLPFKNTFSQHKLQFSNSSQQDSQEFITELLDGIHEDLNLIITKPYLEPLNDEWCDVQTSQKLANIFWERHLSRNVSIIQSILQAQFSQHSTCTECGYCSRCYDVYSTIPVDIQGTESVKVYVQYEEIVFGFDVVEVGDLGDLEVRVRDRLGRKEGEVFLVETVKSEDGGFVDWVRLGVKEGVKEVCERFTTEGWFNEYKNGKVCKILCLDTVASKALKFDFSEESEKEKLVESGTDPTSLDSALDKVFDQHYVNAYIQSLSQPKLIDSSNITKYISEKRWPKEPEEINENLVGLRLQLEDKNKILNGSVISVDSENSDSVIIHFDRYSSKWDKSYDIDNFSHRLIQPIYTSDYGRGDSGAISGKVYFEFEEKLTGVCHNVEWSREWSYARCYAEILKVIVKLEVTKATSTVMKVIKQLESSDDSYIKSILRPEEYDCSPLIAPHDANLRNNINKLNKGFDFKINLVSLDDPLGHDTEPQNFDIDRRKCISNLWNPRLAITVVLALEIEFKECTIDAKSEAEVDKILDDEKALIEKGSTLASSLHSFCSSKSMKFRCPKCKSEQDATQKTKLWTTPDCLIVCLKRFNMGQRWKQKIGTKVEYPLTGFNVSEFLDEDSMQTKEECIYDLVGVVNHLGGISGGHYISYVNIKDFDGSGKKAKENWFGSGGNKGAEEKDVEGDEMEDGEWVEFDDERFEEIPNESVVNANAYVLFYRRRVMSKVNEAKYCS</sequence>
<dbReference type="OrthoDB" id="292964at2759"/>
<dbReference type="PROSITE" id="PS50235">
    <property type="entry name" value="USP_3"/>
    <property type="match status" value="1"/>
</dbReference>
<keyword evidence="4" id="KW-1185">Reference proteome</keyword>
<dbReference type="PANTHER" id="PTHR21646">
    <property type="entry name" value="UBIQUITIN CARBOXYL-TERMINAL HYDROLASE"/>
    <property type="match status" value="1"/>
</dbReference>
<proteinExistence type="predicted"/>
<feature type="domain" description="USP" evidence="2">
    <location>
        <begin position="453"/>
        <end position="1236"/>
    </location>
</feature>
<feature type="region of interest" description="Disordered" evidence="1">
    <location>
        <begin position="1"/>
        <end position="36"/>
    </location>
</feature>
<organism evidence="3 4">
    <name type="scientific">Triparma laevis f. longispina</name>
    <dbReference type="NCBI Taxonomy" id="1714387"/>
    <lineage>
        <taxon>Eukaryota</taxon>
        <taxon>Sar</taxon>
        <taxon>Stramenopiles</taxon>
        <taxon>Ochrophyta</taxon>
        <taxon>Bolidophyceae</taxon>
        <taxon>Parmales</taxon>
        <taxon>Triparmaceae</taxon>
        <taxon>Triparma</taxon>
    </lineage>
</organism>
<evidence type="ECO:0000259" key="2">
    <source>
        <dbReference type="PROSITE" id="PS50235"/>
    </source>
</evidence>
<dbReference type="InterPro" id="IPR001394">
    <property type="entry name" value="Peptidase_C19_UCH"/>
</dbReference>
<dbReference type="AlphaFoldDB" id="A0A9W7EH27"/>
<name>A0A9W7EH27_9STRA</name>
<dbReference type="Proteomes" id="UP001165122">
    <property type="component" value="Unassembled WGS sequence"/>
</dbReference>
<dbReference type="InterPro" id="IPR035927">
    <property type="entry name" value="DUSP-like_sf"/>
</dbReference>
<dbReference type="InterPro" id="IPR038765">
    <property type="entry name" value="Papain-like_cys_pep_sf"/>
</dbReference>